<dbReference type="EMBL" id="JAPYYP010000013">
    <property type="protein sequence ID" value="MDA5109115.1"/>
    <property type="molecule type" value="Genomic_DNA"/>
</dbReference>
<dbReference type="GO" id="GO:0005737">
    <property type="term" value="C:cytoplasm"/>
    <property type="evidence" value="ECO:0007669"/>
    <property type="project" value="TreeGrafter"/>
</dbReference>
<dbReference type="RefSeq" id="WP_029100681.1">
    <property type="nucleotide sequence ID" value="NZ_JAPYYP010000013.1"/>
</dbReference>
<evidence type="ECO:0000313" key="2">
    <source>
        <dbReference type="Proteomes" id="UP001151071"/>
    </source>
</evidence>
<accession>A0A9X3Z410</accession>
<gene>
    <name evidence="1" type="ORF">O3V59_12135</name>
</gene>
<name>A0A9X3Z410_9BACL</name>
<dbReference type="PANTHER" id="PTHR48100">
    <property type="entry name" value="BROAD-SPECIFICITY PHOSPHATASE YOR283W-RELATED"/>
    <property type="match status" value="1"/>
</dbReference>
<dbReference type="CDD" id="cd07067">
    <property type="entry name" value="HP_PGM_like"/>
    <property type="match status" value="1"/>
</dbReference>
<organism evidence="1 2">
    <name type="scientific">Brevibacillus thermoruber</name>
    <dbReference type="NCBI Taxonomy" id="33942"/>
    <lineage>
        <taxon>Bacteria</taxon>
        <taxon>Bacillati</taxon>
        <taxon>Bacillota</taxon>
        <taxon>Bacilli</taxon>
        <taxon>Bacillales</taxon>
        <taxon>Paenibacillaceae</taxon>
        <taxon>Brevibacillus</taxon>
    </lineage>
</organism>
<sequence length="185" mass="21478">MRTNLYVVRHAHSVYTPDERNRPLSERGCHDAKKVTELLKQANVDHVISSPYRRAIQTVEGIAHYIGKEVEIEEGFKERILSEKPVEDFQYAVARVWEDEHFSWEGGESNAAAQKRGIKATEQVLARFPGKNVVIGTHGNLMVLLMNVFDKRYDYHFWQQLSMPDIYRLSFDGTDLREVSRVWEG</sequence>
<dbReference type="Pfam" id="PF00300">
    <property type="entry name" value="His_Phos_1"/>
    <property type="match status" value="1"/>
</dbReference>
<dbReference type="GO" id="GO:0016791">
    <property type="term" value="F:phosphatase activity"/>
    <property type="evidence" value="ECO:0007669"/>
    <property type="project" value="TreeGrafter"/>
</dbReference>
<protein>
    <submittedName>
        <fullName evidence="1">Histidine phosphatase family protein</fullName>
    </submittedName>
</protein>
<dbReference type="Proteomes" id="UP001151071">
    <property type="component" value="Unassembled WGS sequence"/>
</dbReference>
<proteinExistence type="predicted"/>
<dbReference type="AlphaFoldDB" id="A0A9X3Z410"/>
<dbReference type="InterPro" id="IPR013078">
    <property type="entry name" value="His_Pase_superF_clade-1"/>
</dbReference>
<dbReference type="InterPro" id="IPR050275">
    <property type="entry name" value="PGM_Phosphatase"/>
</dbReference>
<dbReference type="InterPro" id="IPR029033">
    <property type="entry name" value="His_PPase_superfam"/>
</dbReference>
<comment type="caution">
    <text evidence="1">The sequence shown here is derived from an EMBL/GenBank/DDBJ whole genome shotgun (WGS) entry which is preliminary data.</text>
</comment>
<dbReference type="PANTHER" id="PTHR48100:SF59">
    <property type="entry name" value="ADENOSYLCOBALAMIN_ALPHA-RIBAZOLE PHOSPHATASE"/>
    <property type="match status" value="1"/>
</dbReference>
<evidence type="ECO:0000313" key="1">
    <source>
        <dbReference type="EMBL" id="MDA5109115.1"/>
    </source>
</evidence>
<dbReference type="Gene3D" id="3.40.50.1240">
    <property type="entry name" value="Phosphoglycerate mutase-like"/>
    <property type="match status" value="1"/>
</dbReference>
<dbReference type="SMART" id="SM00855">
    <property type="entry name" value="PGAM"/>
    <property type="match status" value="1"/>
</dbReference>
<dbReference type="SUPFAM" id="SSF53254">
    <property type="entry name" value="Phosphoglycerate mutase-like"/>
    <property type="match status" value="1"/>
</dbReference>
<reference evidence="1" key="1">
    <citation type="submission" date="2022-12" db="EMBL/GenBank/DDBJ databases">
        <title>Draft genome sequence of the thermophilic strain Brevibacillus thermoruber HT42, isolated from Los Humeros, Puebla, Mexico, with biotechnological potential.</title>
        <authorList>
            <person name="Lara Sanchez J."/>
            <person name="Solis Palacios R."/>
            <person name="Bustos Baena A.S."/>
            <person name="Ruz Baez A.E."/>
            <person name="Espinosa Luna G."/>
            <person name="Oliart Ros R.M."/>
        </authorList>
    </citation>
    <scope>NUCLEOTIDE SEQUENCE</scope>
    <source>
        <strain evidence="1">HT42</strain>
    </source>
</reference>
<keyword evidence="2" id="KW-1185">Reference proteome</keyword>